<evidence type="ECO:0000313" key="2">
    <source>
        <dbReference type="Proteomes" id="UP000887569"/>
    </source>
</evidence>
<organism evidence="2 3">
    <name type="scientific">Parascaris univalens</name>
    <name type="common">Nematode worm</name>
    <dbReference type="NCBI Taxonomy" id="6257"/>
    <lineage>
        <taxon>Eukaryota</taxon>
        <taxon>Metazoa</taxon>
        <taxon>Ecdysozoa</taxon>
        <taxon>Nematoda</taxon>
        <taxon>Chromadorea</taxon>
        <taxon>Rhabditida</taxon>
        <taxon>Spirurina</taxon>
        <taxon>Ascaridomorpha</taxon>
        <taxon>Ascaridoidea</taxon>
        <taxon>Ascarididae</taxon>
        <taxon>Parascaris</taxon>
    </lineage>
</organism>
<keyword evidence="2" id="KW-1185">Reference proteome</keyword>
<dbReference type="WBParaSite" id="PgR012_g141_t01">
    <property type="protein sequence ID" value="PgR012_g141_t01"/>
    <property type="gene ID" value="PgR012_g141"/>
</dbReference>
<keyword evidence="1" id="KW-0732">Signal</keyword>
<sequence length="184" mass="20528">MKFISISLLLAICVLEVTTGIECGYGYRTTPWFDGSEFHLPKQGFTRKTCNTSDYCATLKIPPIYIQNIKFSAKLKYCDNDLHPVNQYMPVDMKCKGLFSGNDGCKNYLVHNTLIPYLPPNVTAELCCCNSNNCNCNTWNWISDDYCSRSSFAKLDASAVDMSEKEVAVTVKKLATLLTAGVVN</sequence>
<feature type="signal peptide" evidence="1">
    <location>
        <begin position="1"/>
        <end position="20"/>
    </location>
</feature>
<dbReference type="AlphaFoldDB" id="A0A915ASU3"/>
<evidence type="ECO:0000313" key="3">
    <source>
        <dbReference type="WBParaSite" id="PgR012_g141_t01"/>
    </source>
</evidence>
<evidence type="ECO:0000256" key="1">
    <source>
        <dbReference type="SAM" id="SignalP"/>
    </source>
</evidence>
<proteinExistence type="predicted"/>
<reference evidence="3" key="1">
    <citation type="submission" date="2022-11" db="UniProtKB">
        <authorList>
            <consortium name="WormBaseParasite"/>
        </authorList>
    </citation>
    <scope>IDENTIFICATION</scope>
</reference>
<feature type="chain" id="PRO_5037801255" evidence="1">
    <location>
        <begin position="21"/>
        <end position="184"/>
    </location>
</feature>
<dbReference type="Proteomes" id="UP000887569">
    <property type="component" value="Unplaced"/>
</dbReference>
<protein>
    <submittedName>
        <fullName evidence="3">Uncharacterized protein</fullName>
    </submittedName>
</protein>
<name>A0A915ASU3_PARUN</name>
<accession>A0A915ASU3</accession>